<accession>A0A069QMW7</accession>
<comment type="caution">
    <text evidence="1">The sequence shown here is derived from an EMBL/GenBank/DDBJ whole genome shotgun (WGS) entry which is preliminary data.</text>
</comment>
<sequence length="40" mass="4584">MSANNFLFPLDDTVQGLLYCDYKPFVVWLQTICSVTTNLL</sequence>
<reference evidence="1 2" key="1">
    <citation type="submission" date="2013-08" db="EMBL/GenBank/DDBJ databases">
        <authorList>
            <person name="Weinstock G."/>
            <person name="Sodergren E."/>
            <person name="Wylie T."/>
            <person name="Fulton L."/>
            <person name="Fulton R."/>
            <person name="Fronick C."/>
            <person name="O'Laughlin M."/>
            <person name="Godfrey J."/>
            <person name="Miner T."/>
            <person name="Herter B."/>
            <person name="Appelbaum E."/>
            <person name="Cordes M."/>
            <person name="Lek S."/>
            <person name="Wollam A."/>
            <person name="Pepin K.H."/>
            <person name="Palsikar V.B."/>
            <person name="Mitreva M."/>
            <person name="Wilson R.K."/>
        </authorList>
    </citation>
    <scope>NUCLEOTIDE SEQUENCE [LARGE SCALE GENOMIC DNA]</scope>
    <source>
        <strain evidence="1 2">ATCC 15930</strain>
    </source>
</reference>
<dbReference type="HOGENOM" id="CLU_3294295_0_0_10"/>
<dbReference type="PATRIC" id="fig|1122985.7.peg.2873"/>
<dbReference type="Proteomes" id="UP000027442">
    <property type="component" value="Unassembled WGS sequence"/>
</dbReference>
<organism evidence="1 2">
    <name type="scientific">Hoylesella loescheii DSM 19665 = JCM 12249 = ATCC 15930</name>
    <dbReference type="NCBI Taxonomy" id="1122985"/>
    <lineage>
        <taxon>Bacteria</taxon>
        <taxon>Pseudomonadati</taxon>
        <taxon>Bacteroidota</taxon>
        <taxon>Bacteroidia</taxon>
        <taxon>Bacteroidales</taxon>
        <taxon>Prevotellaceae</taxon>
        <taxon>Hoylesella</taxon>
    </lineage>
</organism>
<protein>
    <submittedName>
        <fullName evidence="1">Uncharacterized protein</fullName>
    </submittedName>
</protein>
<evidence type="ECO:0000313" key="1">
    <source>
        <dbReference type="EMBL" id="KDR51151.1"/>
    </source>
</evidence>
<evidence type="ECO:0000313" key="2">
    <source>
        <dbReference type="Proteomes" id="UP000027442"/>
    </source>
</evidence>
<name>A0A069QMW7_HOYLO</name>
<gene>
    <name evidence="1" type="ORF">HMPREF1991_02781</name>
</gene>
<dbReference type="EMBL" id="JNGW01000120">
    <property type="protein sequence ID" value="KDR51151.1"/>
    <property type="molecule type" value="Genomic_DNA"/>
</dbReference>
<dbReference type="AlphaFoldDB" id="A0A069QMW7"/>
<proteinExistence type="predicted"/>
<keyword evidence="2" id="KW-1185">Reference proteome</keyword>